<dbReference type="InterPro" id="IPR000477">
    <property type="entry name" value="RT_dom"/>
</dbReference>
<evidence type="ECO:0000256" key="1">
    <source>
        <dbReference type="SAM" id="MobiDB-lite"/>
    </source>
</evidence>
<feature type="domain" description="Reverse transcriptase" evidence="2">
    <location>
        <begin position="394"/>
        <end position="511"/>
    </location>
</feature>
<gene>
    <name evidence="3" type="ORF">ACEWY4_016887</name>
</gene>
<protein>
    <recommendedName>
        <fullName evidence="2">Reverse transcriptase domain-containing protein</fullName>
    </recommendedName>
</protein>
<dbReference type="PANTHER" id="PTHR19446">
    <property type="entry name" value="REVERSE TRANSCRIPTASES"/>
    <property type="match status" value="1"/>
</dbReference>
<keyword evidence="4" id="KW-1185">Reference proteome</keyword>
<name>A0ABD1JMM6_9TELE</name>
<dbReference type="Pfam" id="PF00078">
    <property type="entry name" value="RVT_1"/>
    <property type="match status" value="1"/>
</dbReference>
<organism evidence="3 4">
    <name type="scientific">Coilia grayii</name>
    <name type="common">Gray's grenadier anchovy</name>
    <dbReference type="NCBI Taxonomy" id="363190"/>
    <lineage>
        <taxon>Eukaryota</taxon>
        <taxon>Metazoa</taxon>
        <taxon>Chordata</taxon>
        <taxon>Craniata</taxon>
        <taxon>Vertebrata</taxon>
        <taxon>Euteleostomi</taxon>
        <taxon>Actinopterygii</taxon>
        <taxon>Neopterygii</taxon>
        <taxon>Teleostei</taxon>
        <taxon>Clupei</taxon>
        <taxon>Clupeiformes</taxon>
        <taxon>Clupeoidei</taxon>
        <taxon>Engraulidae</taxon>
        <taxon>Coilinae</taxon>
        <taxon>Coilia</taxon>
    </lineage>
</organism>
<sequence length="528" mass="60971">MTMRRLSDLRDDGEVGLSSRIEREVESSESVMREQLEKKVQVCSCGWQKITTVRGLKIHQGKKGCGGKVGQGNRIEQYFLRSLRSKSAEVQRQVENHSSQDIRNPVLEEREDVRETEGEREPSQSKREKAWEQKARVSWPQAKDKMTWESVDRDLAMVLEGLKGTAMAKLERMGEVIYSYGLDRFGSSDRRKREPAQQCQSRRQKDIRELVLRRRQLRKQWKRATIEEKEGIDALQEELRCRLATLRRAENLRRKRKEKERVRTLFYKDPFKFTKGLFNQEKGGILRTSKEEVEEYLRKTHSDPGREGGLGFPPDMPPLGEIESQMDVVPPRWKEVEAVVRKAKASSAPGPNGVPYRVYKNAPGVLRFLWKLFKVVWHKQSIPTAWCRAGGVLIPKEKESVRIDQFRTISLLNVEGKIFFSIVAKRLVQYLEKNGLIDTTVQKAGIPGFAGCIEHTSVIWHQIQTAKQEGRELHVVFLDLANAFGSVPHSLIWSACEYFRVPVEIVNIMKEYFKDIRLCIGTGEFVSD</sequence>
<accession>A0ABD1JMM6</accession>
<dbReference type="Proteomes" id="UP001591681">
    <property type="component" value="Unassembled WGS sequence"/>
</dbReference>
<evidence type="ECO:0000313" key="3">
    <source>
        <dbReference type="EMBL" id="KAL2088059.1"/>
    </source>
</evidence>
<dbReference type="EMBL" id="JBHFQA010000014">
    <property type="protein sequence ID" value="KAL2088059.1"/>
    <property type="molecule type" value="Genomic_DNA"/>
</dbReference>
<proteinExistence type="predicted"/>
<evidence type="ECO:0000259" key="2">
    <source>
        <dbReference type="Pfam" id="PF00078"/>
    </source>
</evidence>
<feature type="region of interest" description="Disordered" evidence="1">
    <location>
        <begin position="90"/>
        <end position="135"/>
    </location>
</feature>
<evidence type="ECO:0000313" key="4">
    <source>
        <dbReference type="Proteomes" id="UP001591681"/>
    </source>
</evidence>
<dbReference type="AlphaFoldDB" id="A0ABD1JMM6"/>
<reference evidence="3 4" key="1">
    <citation type="submission" date="2024-09" db="EMBL/GenBank/DDBJ databases">
        <title>A chromosome-level genome assembly of Gray's grenadier anchovy, Coilia grayii.</title>
        <authorList>
            <person name="Fu Z."/>
        </authorList>
    </citation>
    <scope>NUCLEOTIDE SEQUENCE [LARGE SCALE GENOMIC DNA]</scope>
    <source>
        <strain evidence="3">G4</strain>
        <tissue evidence="3">Muscle</tissue>
    </source>
</reference>
<comment type="caution">
    <text evidence="3">The sequence shown here is derived from an EMBL/GenBank/DDBJ whole genome shotgun (WGS) entry which is preliminary data.</text>
</comment>